<accession>A0A1U7NZS6</accession>
<comment type="caution">
    <text evidence="2">The sequence shown here is derived from an EMBL/GenBank/DDBJ whole genome shotgun (WGS) entry which is preliminary data.</text>
</comment>
<dbReference type="Proteomes" id="UP000186607">
    <property type="component" value="Unassembled WGS sequence"/>
</dbReference>
<organism evidence="2 3">
    <name type="scientific">Deinococcus marmoris</name>
    <dbReference type="NCBI Taxonomy" id="249408"/>
    <lineage>
        <taxon>Bacteria</taxon>
        <taxon>Thermotogati</taxon>
        <taxon>Deinococcota</taxon>
        <taxon>Deinococci</taxon>
        <taxon>Deinococcales</taxon>
        <taxon>Deinococcaceae</taxon>
        <taxon>Deinococcus</taxon>
    </lineage>
</organism>
<gene>
    <name evidence="2" type="ORF">BOO71_0006337</name>
</gene>
<feature type="region of interest" description="Disordered" evidence="1">
    <location>
        <begin position="67"/>
        <end position="117"/>
    </location>
</feature>
<evidence type="ECO:0000256" key="1">
    <source>
        <dbReference type="SAM" id="MobiDB-lite"/>
    </source>
</evidence>
<dbReference type="EMBL" id="MSTI01000068">
    <property type="protein sequence ID" value="OLV18414.1"/>
    <property type="molecule type" value="Genomic_DNA"/>
</dbReference>
<protein>
    <submittedName>
        <fullName evidence="2">Uncharacterized protein</fullName>
    </submittedName>
</protein>
<feature type="compositionally biased region" description="Pro residues" evidence="1">
    <location>
        <begin position="70"/>
        <end position="84"/>
    </location>
</feature>
<dbReference type="AlphaFoldDB" id="A0A1U7NZS6"/>
<name>A0A1U7NZS6_9DEIO</name>
<dbReference type="RefSeq" id="WP_075832187.1">
    <property type="nucleotide sequence ID" value="NZ_MSTI01000068.1"/>
</dbReference>
<dbReference type="STRING" id="249408.BOO71_0006337"/>
<evidence type="ECO:0000313" key="2">
    <source>
        <dbReference type="EMBL" id="OLV18414.1"/>
    </source>
</evidence>
<dbReference type="OrthoDB" id="63827at2"/>
<sequence length="235" mass="25559">MKEKVKRLLDLVRAGRLSLEDAGPLLAALSAKLALTDSDRELIDSLLKRDELDTGQVAEHLLLLRGVRDVPPPPPRPPPFPGNQPPGGFGNPRTEDERGPQWAWDPGSRPRAGRGGIEGMVDRITDTVERAVEGVFEGKTPQYDYQYQYSNSRSGSARILQIRVESSAGDEYSANLPVSLAPHLHKLIPPHGIRALESAGFSLDTLQLLIEADPPPGELISAEDSAGNEVRISLK</sequence>
<keyword evidence="3" id="KW-1185">Reference proteome</keyword>
<dbReference type="eggNOG" id="ENOG50330BD">
    <property type="taxonomic scope" value="Bacteria"/>
</dbReference>
<proteinExistence type="predicted"/>
<evidence type="ECO:0000313" key="3">
    <source>
        <dbReference type="Proteomes" id="UP000186607"/>
    </source>
</evidence>
<reference evidence="2 3" key="1">
    <citation type="submission" date="2017-01" db="EMBL/GenBank/DDBJ databases">
        <title>Genome Analysis of Deinococcus marmoris KOPRI26562.</title>
        <authorList>
            <person name="Kim J.H."/>
            <person name="Oh H.-M."/>
        </authorList>
    </citation>
    <scope>NUCLEOTIDE SEQUENCE [LARGE SCALE GENOMIC DNA]</scope>
    <source>
        <strain evidence="2 3">KOPRI26562</strain>
    </source>
</reference>